<dbReference type="Proteomes" id="UP000269396">
    <property type="component" value="Unassembled WGS sequence"/>
</dbReference>
<accession>A0A3P7YTS1</accession>
<dbReference type="AlphaFoldDB" id="A0A3P7YTS1"/>
<gene>
    <name evidence="1" type="ORF">SMTD_LOCUS158</name>
</gene>
<keyword evidence="2" id="KW-1185">Reference proteome</keyword>
<sequence>MQVLYDRLDAKQVQSILTLKVRKMHCTVKDVSMGILQVHQLSLDKLICI</sequence>
<protein>
    <submittedName>
        <fullName evidence="1">Uncharacterized protein</fullName>
    </submittedName>
</protein>
<evidence type="ECO:0000313" key="2">
    <source>
        <dbReference type="Proteomes" id="UP000269396"/>
    </source>
</evidence>
<evidence type="ECO:0000313" key="1">
    <source>
        <dbReference type="EMBL" id="VDO68203.1"/>
    </source>
</evidence>
<organism evidence="1 2">
    <name type="scientific">Schistosoma mattheei</name>
    <dbReference type="NCBI Taxonomy" id="31246"/>
    <lineage>
        <taxon>Eukaryota</taxon>
        <taxon>Metazoa</taxon>
        <taxon>Spiralia</taxon>
        <taxon>Lophotrochozoa</taxon>
        <taxon>Platyhelminthes</taxon>
        <taxon>Trematoda</taxon>
        <taxon>Digenea</taxon>
        <taxon>Strigeidida</taxon>
        <taxon>Schistosomatoidea</taxon>
        <taxon>Schistosomatidae</taxon>
        <taxon>Schistosoma</taxon>
    </lineage>
</organism>
<name>A0A3P7YTS1_9TREM</name>
<reference evidence="1 2" key="1">
    <citation type="submission" date="2018-11" db="EMBL/GenBank/DDBJ databases">
        <authorList>
            <consortium name="Pathogen Informatics"/>
        </authorList>
    </citation>
    <scope>NUCLEOTIDE SEQUENCE [LARGE SCALE GENOMIC DNA]</scope>
    <source>
        <strain>Denwood</strain>
        <strain evidence="2">Zambia</strain>
    </source>
</reference>
<dbReference type="EMBL" id="UZAL01000118">
    <property type="protein sequence ID" value="VDO68203.1"/>
    <property type="molecule type" value="Genomic_DNA"/>
</dbReference>
<proteinExistence type="predicted"/>